<dbReference type="InterPro" id="IPR027417">
    <property type="entry name" value="P-loop_NTPase"/>
</dbReference>
<evidence type="ECO:0000259" key="5">
    <source>
        <dbReference type="PROSITE" id="PS50901"/>
    </source>
</evidence>
<dbReference type="EMBL" id="MKKK01000001">
    <property type="protein sequence ID" value="OEY98070.1"/>
    <property type="molecule type" value="Genomic_DNA"/>
</dbReference>
<accession>A0A1E7RF94</accession>
<proteinExistence type="predicted"/>
<evidence type="ECO:0000313" key="7">
    <source>
        <dbReference type="Proteomes" id="UP000185895"/>
    </source>
</evidence>
<evidence type="ECO:0000256" key="2">
    <source>
        <dbReference type="ARBA" id="ARBA00022741"/>
    </source>
</evidence>
<dbReference type="Proteomes" id="UP000185895">
    <property type="component" value="Unassembled WGS sequence"/>
</dbReference>
<organism evidence="6 7">
    <name type="scientific">Acinetobacter qingfengensis</name>
    <dbReference type="NCBI Taxonomy" id="1262585"/>
    <lineage>
        <taxon>Bacteria</taxon>
        <taxon>Pseudomonadati</taxon>
        <taxon>Pseudomonadota</taxon>
        <taxon>Gammaproteobacteria</taxon>
        <taxon>Moraxellales</taxon>
        <taxon>Moraxellaceae</taxon>
        <taxon>Acinetobacter</taxon>
    </lineage>
</organism>
<feature type="binding site" evidence="4">
    <location>
        <begin position="466"/>
        <end position="473"/>
    </location>
    <ligand>
        <name>ATP</name>
        <dbReference type="ChEBI" id="CHEBI:30616"/>
    </ligand>
</feature>
<dbReference type="OrthoDB" id="6703432at2"/>
<dbReference type="InterPro" id="IPR002543">
    <property type="entry name" value="FtsK_dom"/>
</dbReference>
<dbReference type="Pfam" id="PF09397">
    <property type="entry name" value="FtsK_gamma"/>
    <property type="match status" value="1"/>
</dbReference>
<feature type="domain" description="FtsK" evidence="5">
    <location>
        <begin position="449"/>
        <end position="643"/>
    </location>
</feature>
<name>A0A1E7RF94_9GAMM</name>
<dbReference type="PANTHER" id="PTHR22683">
    <property type="entry name" value="SPORULATION PROTEIN RELATED"/>
    <property type="match status" value="1"/>
</dbReference>
<evidence type="ECO:0000313" key="6">
    <source>
        <dbReference type="EMBL" id="OEY98070.1"/>
    </source>
</evidence>
<dbReference type="SUPFAM" id="SSF52540">
    <property type="entry name" value="P-loop containing nucleoside triphosphate hydrolases"/>
    <property type="match status" value="1"/>
</dbReference>
<evidence type="ECO:0000256" key="3">
    <source>
        <dbReference type="ARBA" id="ARBA00022840"/>
    </source>
</evidence>
<dbReference type="Pfam" id="PF01580">
    <property type="entry name" value="FtsK_SpoIIIE"/>
    <property type="match status" value="1"/>
</dbReference>
<dbReference type="GO" id="GO:0003677">
    <property type="term" value="F:DNA binding"/>
    <property type="evidence" value="ECO:0007669"/>
    <property type="project" value="InterPro"/>
</dbReference>
<gene>
    <name evidence="6" type="ORF">BJI46_00650</name>
</gene>
<sequence>MSEIVPSQIKRILRIYQILPRQSSKAYSIEQLKTYLRSLYSDVIDEKSINKAIRRDLKTLNVILTSGTLEKIILKGNQPDKYYLSQDASIEPLSAEKALVLVMANEYLQHYLPHEIYHKVSDFFESAEQQLVKNTKLQDWRSRIRFVSVGYSPEYIDDFDCDEIKKIYKALLDSELWLECLYCKEGQTEKQAYTLKPHGIIQHGHKQFLMASKIMGHRSVLRTFNLQRFDQVKLIEQRISVDIDAFDLDNLIEEKEYEYAYFERDELEIKLRCENDLLDDLQNNPIHFSQEITEFDDDYFTLTASSIITNSLLNWLIEKAHSIQVLEPQELFEKVQRYIYDAIENYDMDFEDLEQYKQSYKGFDGAVDTLEDFLQEDHFDENINADISASTHILHMDKCEQSYNIPNLDLLDKIDPQRKQLGLIQILEAENYSNSNVLITLALGKNTKGEIITTDLNKAPHLLIAGSINSNQSSLIHSMILSILLKYTPDQIRLILIDCKQSELANYQDIPHLLTPVVTNEKDTLNVLNWCIHEMERRYTLFSSINVRTLKNYNTKIKETNVQNIELDLPQIVVVVNELADVMQKDSKKIEKMISYLAQKSRAAGIHLVLATQNLSKNIITERIKANIPSRIALKVDHHIQSCLILDHDGAENLSAQGDMLFLGPGKVEPEYVSGAFVSTDEINRICDVWRQCAKPQYIKALLESYRLNPFDISSYDDGYDIDADLLYQCTLFVLKTRKVSVSSLQHQFGLGYTQAARIIDQMEDDEIVSPMDADGKREILV</sequence>
<dbReference type="InterPro" id="IPR036390">
    <property type="entry name" value="WH_DNA-bd_sf"/>
</dbReference>
<evidence type="ECO:0000256" key="1">
    <source>
        <dbReference type="ARBA" id="ARBA00020887"/>
    </source>
</evidence>
<reference evidence="6 7" key="1">
    <citation type="submission" date="2016-09" db="EMBL/GenBank/DDBJ databases">
        <authorList>
            <person name="Capua I."/>
            <person name="De Benedictis P."/>
            <person name="Joannis T."/>
            <person name="Lombin L.H."/>
            <person name="Cattoli G."/>
        </authorList>
    </citation>
    <scope>NUCLEOTIDE SEQUENCE [LARGE SCALE GENOMIC DNA]</scope>
    <source>
        <strain evidence="6 7">ANC 4671</strain>
    </source>
</reference>
<dbReference type="InterPro" id="IPR018541">
    <property type="entry name" value="Ftsk_gamma"/>
</dbReference>
<keyword evidence="2 4" id="KW-0547">Nucleotide-binding</keyword>
<dbReference type="AlphaFoldDB" id="A0A1E7RF94"/>
<dbReference type="SMART" id="SM00843">
    <property type="entry name" value="Ftsk_gamma"/>
    <property type="match status" value="1"/>
</dbReference>
<keyword evidence="7" id="KW-1185">Reference proteome</keyword>
<protein>
    <recommendedName>
        <fullName evidence="1">DNA translocase FtsK</fullName>
    </recommendedName>
</protein>
<dbReference type="InterPro" id="IPR036388">
    <property type="entry name" value="WH-like_DNA-bd_sf"/>
</dbReference>
<dbReference type="PANTHER" id="PTHR22683:SF41">
    <property type="entry name" value="DNA TRANSLOCASE FTSK"/>
    <property type="match status" value="1"/>
</dbReference>
<dbReference type="Gene3D" id="3.40.50.300">
    <property type="entry name" value="P-loop containing nucleotide triphosphate hydrolases"/>
    <property type="match status" value="1"/>
</dbReference>
<comment type="caution">
    <text evidence="6">The sequence shown here is derived from an EMBL/GenBank/DDBJ whole genome shotgun (WGS) entry which is preliminary data.</text>
</comment>
<dbReference type="RefSeq" id="WP_070068450.1">
    <property type="nucleotide sequence ID" value="NZ_MKKK01000001.1"/>
</dbReference>
<dbReference type="PROSITE" id="PS50901">
    <property type="entry name" value="FTSK"/>
    <property type="match status" value="1"/>
</dbReference>
<dbReference type="Gene3D" id="1.10.10.10">
    <property type="entry name" value="Winged helix-like DNA-binding domain superfamily/Winged helix DNA-binding domain"/>
    <property type="match status" value="1"/>
</dbReference>
<dbReference type="GO" id="GO:0005524">
    <property type="term" value="F:ATP binding"/>
    <property type="evidence" value="ECO:0007669"/>
    <property type="project" value="UniProtKB-UniRule"/>
</dbReference>
<dbReference type="SUPFAM" id="SSF46785">
    <property type="entry name" value="Winged helix' DNA-binding domain"/>
    <property type="match status" value="1"/>
</dbReference>
<evidence type="ECO:0000256" key="4">
    <source>
        <dbReference type="PROSITE-ProRule" id="PRU00289"/>
    </source>
</evidence>
<dbReference type="STRING" id="1262585.BJI46_00650"/>
<dbReference type="InterPro" id="IPR050206">
    <property type="entry name" value="FtsK/SpoIIIE/SftA"/>
</dbReference>
<keyword evidence="3 4" id="KW-0067">ATP-binding</keyword>